<dbReference type="InterPro" id="IPR005106">
    <property type="entry name" value="Asp/hSer_DH_NAD-bd"/>
</dbReference>
<dbReference type="GO" id="GO:0046872">
    <property type="term" value="F:metal ion binding"/>
    <property type="evidence" value="ECO:0007669"/>
    <property type="project" value="UniProtKB-KW"/>
</dbReference>
<dbReference type="Pfam" id="PF00742">
    <property type="entry name" value="Homoserine_dh"/>
    <property type="match status" value="1"/>
</dbReference>
<dbReference type="SUPFAM" id="SSF51735">
    <property type="entry name" value="NAD(P)-binding Rossmann-fold domains"/>
    <property type="match status" value="1"/>
</dbReference>
<evidence type="ECO:0000256" key="15">
    <source>
        <dbReference type="ARBA" id="ARBA00048841"/>
    </source>
</evidence>
<dbReference type="Pfam" id="PF01842">
    <property type="entry name" value="ACT"/>
    <property type="match status" value="1"/>
</dbReference>
<dbReference type="eggNOG" id="COG0460">
    <property type="taxonomic scope" value="Bacteria"/>
</dbReference>
<dbReference type="InterPro" id="IPR001342">
    <property type="entry name" value="HDH_cat"/>
</dbReference>
<dbReference type="SUPFAM" id="SSF55021">
    <property type="entry name" value="ACT-like"/>
    <property type="match status" value="1"/>
</dbReference>
<accession>Q0AXC7</accession>
<comment type="cofactor">
    <cofactor evidence="1">
        <name>a metal cation</name>
        <dbReference type="ChEBI" id="CHEBI:25213"/>
    </cofactor>
</comment>
<evidence type="ECO:0000313" key="22">
    <source>
        <dbReference type="Proteomes" id="UP000001968"/>
    </source>
</evidence>
<dbReference type="CDD" id="cd04881">
    <property type="entry name" value="ACT_HSDH-Hom"/>
    <property type="match status" value="1"/>
</dbReference>
<dbReference type="InterPro" id="IPR016204">
    <property type="entry name" value="HDH"/>
</dbReference>
<evidence type="ECO:0000256" key="13">
    <source>
        <dbReference type="ARBA" id="ARBA00023053"/>
    </source>
</evidence>
<dbReference type="EMBL" id="CP000448">
    <property type="protein sequence ID" value="ABI68627.1"/>
    <property type="molecule type" value="Genomic_DNA"/>
</dbReference>
<dbReference type="PANTHER" id="PTHR43331:SF1">
    <property type="entry name" value="HOMOSERINE DEHYDROGENASE"/>
    <property type="match status" value="1"/>
</dbReference>
<dbReference type="InterPro" id="IPR019811">
    <property type="entry name" value="HDH_CS"/>
</dbReference>
<reference evidence="22" key="1">
    <citation type="journal article" date="2010" name="Environ. Microbiol.">
        <title>The genome of Syntrophomonas wolfei: new insights into syntrophic metabolism and biohydrogen production.</title>
        <authorList>
            <person name="Sieber J.R."/>
            <person name="Sims D.R."/>
            <person name="Han C."/>
            <person name="Kim E."/>
            <person name="Lykidis A."/>
            <person name="Lapidus A.L."/>
            <person name="McDonnald E."/>
            <person name="Rohlin L."/>
            <person name="Culley D.E."/>
            <person name="Gunsalus R."/>
            <person name="McInerney M.J."/>
        </authorList>
    </citation>
    <scope>NUCLEOTIDE SEQUENCE [LARGE SCALE GENOMIC DNA]</scope>
    <source>
        <strain evidence="22">DSM 2245B / Goettingen</strain>
    </source>
</reference>
<comment type="pathway">
    <text evidence="3 18">Amino-acid biosynthesis; L-methionine biosynthesis via de novo pathway; L-homoserine from L-aspartate: step 3/3.</text>
</comment>
<dbReference type="Gene3D" id="3.40.50.720">
    <property type="entry name" value="NAD(P)-binding Rossmann-like Domain"/>
    <property type="match status" value="1"/>
</dbReference>
<comment type="similarity">
    <text evidence="4 19">Belongs to the homoserine dehydrogenase family.</text>
</comment>
<gene>
    <name evidence="21" type="ordered locus">Swol_1319</name>
</gene>
<evidence type="ECO:0000256" key="9">
    <source>
        <dbReference type="ARBA" id="ARBA00022723"/>
    </source>
</evidence>
<evidence type="ECO:0000313" key="21">
    <source>
        <dbReference type="EMBL" id="ABI68627.1"/>
    </source>
</evidence>
<dbReference type="NCBIfam" id="NF004976">
    <property type="entry name" value="PRK06349.1"/>
    <property type="match status" value="1"/>
</dbReference>
<evidence type="ECO:0000256" key="11">
    <source>
        <dbReference type="ARBA" id="ARBA00023002"/>
    </source>
</evidence>
<feature type="binding site" evidence="17">
    <location>
        <begin position="7"/>
        <end position="14"/>
    </location>
    <ligand>
        <name>NADP(+)</name>
        <dbReference type="ChEBI" id="CHEBI:58349"/>
    </ligand>
</feature>
<evidence type="ECO:0000256" key="12">
    <source>
        <dbReference type="ARBA" id="ARBA00023027"/>
    </source>
</evidence>
<dbReference type="SUPFAM" id="SSF55347">
    <property type="entry name" value="Glyceraldehyde-3-phosphate dehydrogenase-like, C-terminal domain"/>
    <property type="match status" value="1"/>
</dbReference>
<dbReference type="Gene3D" id="3.30.70.260">
    <property type="match status" value="1"/>
</dbReference>
<evidence type="ECO:0000256" key="1">
    <source>
        <dbReference type="ARBA" id="ARBA00001920"/>
    </source>
</evidence>
<dbReference type="PIRSF" id="PIRSF000098">
    <property type="entry name" value="Homoser_dehydrog"/>
    <property type="match status" value="1"/>
</dbReference>
<dbReference type="AlphaFoldDB" id="Q0AXC7"/>
<protein>
    <recommendedName>
        <fullName evidence="6 18">Homoserine dehydrogenase</fullName>
        <ecNumber evidence="5 18">1.1.1.3</ecNumber>
    </recommendedName>
</protein>
<proteinExistence type="inferred from homology"/>
<evidence type="ECO:0000256" key="16">
    <source>
        <dbReference type="PIRSR" id="PIRSR000098-1"/>
    </source>
</evidence>
<keyword evidence="11 18" id="KW-0560">Oxidoreductase</keyword>
<dbReference type="Pfam" id="PF03447">
    <property type="entry name" value="NAD_binding_3"/>
    <property type="match status" value="1"/>
</dbReference>
<keyword evidence="13" id="KW-0915">Sodium</keyword>
<feature type="domain" description="ACT" evidence="20">
    <location>
        <begin position="349"/>
        <end position="423"/>
    </location>
</feature>
<feature type="active site" description="Proton donor" evidence="16">
    <location>
        <position position="203"/>
    </location>
</feature>
<evidence type="ECO:0000256" key="4">
    <source>
        <dbReference type="ARBA" id="ARBA00006753"/>
    </source>
</evidence>
<comment type="pathway">
    <text evidence="2 18">Amino-acid biosynthesis; L-threonine biosynthesis; L-threonine from L-aspartate: step 3/5.</text>
</comment>
<evidence type="ECO:0000259" key="20">
    <source>
        <dbReference type="PROSITE" id="PS51671"/>
    </source>
</evidence>
<evidence type="ECO:0000256" key="18">
    <source>
        <dbReference type="RuleBase" id="RU000579"/>
    </source>
</evidence>
<dbReference type="InterPro" id="IPR045865">
    <property type="entry name" value="ACT-like_dom_sf"/>
</dbReference>
<feature type="binding site" evidence="17">
    <location>
        <position position="188"/>
    </location>
    <ligand>
        <name>L-homoserine</name>
        <dbReference type="ChEBI" id="CHEBI:57476"/>
    </ligand>
</feature>
<keyword evidence="14 18" id="KW-0486">Methionine biosynthesis</keyword>
<evidence type="ECO:0000256" key="2">
    <source>
        <dbReference type="ARBA" id="ARBA00005056"/>
    </source>
</evidence>
<organism evidence="21 22">
    <name type="scientific">Syntrophomonas wolfei subsp. wolfei (strain DSM 2245B / Goettingen)</name>
    <dbReference type="NCBI Taxonomy" id="335541"/>
    <lineage>
        <taxon>Bacteria</taxon>
        <taxon>Bacillati</taxon>
        <taxon>Bacillota</taxon>
        <taxon>Clostridia</taxon>
        <taxon>Eubacteriales</taxon>
        <taxon>Syntrophomonadaceae</taxon>
        <taxon>Syntrophomonas</taxon>
    </lineage>
</organism>
<keyword evidence="7 18" id="KW-0028">Amino-acid biosynthesis</keyword>
<dbReference type="Gene3D" id="3.30.360.10">
    <property type="entry name" value="Dihydrodipicolinate Reductase, domain 2"/>
    <property type="match status" value="1"/>
</dbReference>
<dbReference type="PROSITE" id="PS51671">
    <property type="entry name" value="ACT"/>
    <property type="match status" value="1"/>
</dbReference>
<dbReference type="InterPro" id="IPR002912">
    <property type="entry name" value="ACT_dom"/>
</dbReference>
<dbReference type="Proteomes" id="UP000001968">
    <property type="component" value="Chromosome"/>
</dbReference>
<evidence type="ECO:0000256" key="3">
    <source>
        <dbReference type="ARBA" id="ARBA00005062"/>
    </source>
</evidence>
<evidence type="ECO:0000256" key="10">
    <source>
        <dbReference type="ARBA" id="ARBA00022857"/>
    </source>
</evidence>
<dbReference type="PROSITE" id="PS01042">
    <property type="entry name" value="HOMOSER_DHGENASE"/>
    <property type="match status" value="1"/>
</dbReference>
<name>Q0AXC7_SYNWW</name>
<dbReference type="FunFam" id="3.30.360.10:FF:000005">
    <property type="entry name" value="Homoserine dehydrogenase"/>
    <property type="match status" value="1"/>
</dbReference>
<evidence type="ECO:0000256" key="14">
    <source>
        <dbReference type="ARBA" id="ARBA00023167"/>
    </source>
</evidence>
<dbReference type="GO" id="GO:0009088">
    <property type="term" value="P:threonine biosynthetic process"/>
    <property type="evidence" value="ECO:0007669"/>
    <property type="project" value="UniProtKB-UniPathway"/>
</dbReference>
<evidence type="ECO:0000256" key="5">
    <source>
        <dbReference type="ARBA" id="ARBA00013213"/>
    </source>
</evidence>
<dbReference type="UniPathway" id="UPA00051">
    <property type="reaction ID" value="UER00465"/>
</dbReference>
<dbReference type="GO" id="GO:0050661">
    <property type="term" value="F:NADP binding"/>
    <property type="evidence" value="ECO:0007669"/>
    <property type="project" value="InterPro"/>
</dbReference>
<evidence type="ECO:0000256" key="17">
    <source>
        <dbReference type="PIRSR" id="PIRSR000098-2"/>
    </source>
</evidence>
<feature type="binding site" evidence="17">
    <location>
        <position position="103"/>
    </location>
    <ligand>
        <name>NADPH</name>
        <dbReference type="ChEBI" id="CHEBI:57783"/>
    </ligand>
</feature>
<keyword evidence="10 17" id="KW-0521">NADP</keyword>
<dbReference type="RefSeq" id="WP_011640727.1">
    <property type="nucleotide sequence ID" value="NC_008346.1"/>
</dbReference>
<keyword evidence="9" id="KW-0479">Metal-binding</keyword>
<evidence type="ECO:0000256" key="7">
    <source>
        <dbReference type="ARBA" id="ARBA00022605"/>
    </source>
</evidence>
<keyword evidence="12" id="KW-0520">NAD</keyword>
<evidence type="ECO:0000256" key="19">
    <source>
        <dbReference type="RuleBase" id="RU004171"/>
    </source>
</evidence>
<evidence type="ECO:0000256" key="8">
    <source>
        <dbReference type="ARBA" id="ARBA00022697"/>
    </source>
</evidence>
<sequence length="432" mass="47195">MIGVALLGCGTVGSGVIKLLQKNSEIIDKRIGESIVIKKVLERDTEKCQLLEIKDELITQDIQEILDDQDIAIVVELIGGIEPAFSYIMAALARGKHVVTANKDLIAIKGKDIFDRAKEKGVDFYFEASVAGGIPIVYPMKQSLAANQIQEVIGILNGTTNYILSKMSQEGRDFNEVLAEAQQLGYAESDPSADVDGLDAARKIAILSSIAFNSRVTLDDVYVEGIRSITAADIQYAKELGYVIKLLAIAKENSQQKIEVRVHPAFLPKTHPMAGVNDVFNAVFLHGDAVGEIMHYGRGAGQMPTASAVFGDIIEIARNILHHSNARIGCSCYENKAIMDIKELEGEYYIRMIVEDRPGVLAGIAAVFGNNNVSIATVLQKTSKQGWAELILITHRVREIHLRDSLTVLKGLSIVGEIKNVIRLEGTDREVD</sequence>
<dbReference type="KEGG" id="swo:Swol_1319"/>
<dbReference type="GO" id="GO:0009086">
    <property type="term" value="P:methionine biosynthetic process"/>
    <property type="evidence" value="ECO:0007669"/>
    <property type="project" value="UniProtKB-KW"/>
</dbReference>
<dbReference type="EC" id="1.1.1.3" evidence="5 18"/>
<dbReference type="InterPro" id="IPR036291">
    <property type="entry name" value="NAD(P)-bd_dom_sf"/>
</dbReference>
<dbReference type="FunFam" id="3.40.50.720:FF:000062">
    <property type="entry name" value="Homoserine dehydrogenase"/>
    <property type="match status" value="1"/>
</dbReference>
<dbReference type="HOGENOM" id="CLU_009116_1_0_9"/>
<dbReference type="PANTHER" id="PTHR43331">
    <property type="entry name" value="HOMOSERINE DEHYDROGENASE"/>
    <property type="match status" value="1"/>
</dbReference>
<dbReference type="OrthoDB" id="9808167at2"/>
<keyword evidence="22" id="KW-1185">Reference proteome</keyword>
<comment type="catalytic activity">
    <reaction evidence="15">
        <text>L-homoserine + NADP(+) = L-aspartate 4-semialdehyde + NADPH + H(+)</text>
        <dbReference type="Rhea" id="RHEA:15761"/>
        <dbReference type="ChEBI" id="CHEBI:15378"/>
        <dbReference type="ChEBI" id="CHEBI:57476"/>
        <dbReference type="ChEBI" id="CHEBI:57783"/>
        <dbReference type="ChEBI" id="CHEBI:58349"/>
        <dbReference type="ChEBI" id="CHEBI:537519"/>
        <dbReference type="EC" id="1.1.1.3"/>
    </reaction>
    <physiologicalReaction direction="right-to-left" evidence="15">
        <dbReference type="Rhea" id="RHEA:15763"/>
    </physiologicalReaction>
</comment>
<evidence type="ECO:0000256" key="6">
    <source>
        <dbReference type="ARBA" id="ARBA00013376"/>
    </source>
</evidence>
<dbReference type="GO" id="GO:0004412">
    <property type="term" value="F:homoserine dehydrogenase activity"/>
    <property type="evidence" value="ECO:0007669"/>
    <property type="project" value="UniProtKB-EC"/>
</dbReference>
<dbReference type="STRING" id="335541.Swol_1319"/>
<dbReference type="UniPathway" id="UPA00050">
    <property type="reaction ID" value="UER00063"/>
</dbReference>
<keyword evidence="8 18" id="KW-0791">Threonine biosynthesis</keyword>